<comment type="similarity">
    <text evidence="3 9">Belongs to the muconolactone Delta-isomerase family.</text>
</comment>
<dbReference type="Proteomes" id="UP001596504">
    <property type="component" value="Unassembled WGS sequence"/>
</dbReference>
<comment type="caution">
    <text evidence="11">The sequence shown here is derived from an EMBL/GenBank/DDBJ whole genome shotgun (WGS) entry which is preliminary data.</text>
</comment>
<dbReference type="GO" id="GO:0016159">
    <property type="term" value="F:muconolactone delta-isomerase activity"/>
    <property type="evidence" value="ECO:0007669"/>
    <property type="project" value="UniProtKB-EC"/>
</dbReference>
<comment type="subunit">
    <text evidence="4">Homodecamer.</text>
</comment>
<evidence type="ECO:0000256" key="4">
    <source>
        <dbReference type="ARBA" id="ARBA00011365"/>
    </source>
</evidence>
<evidence type="ECO:0000256" key="1">
    <source>
        <dbReference type="ARBA" id="ARBA00001739"/>
    </source>
</evidence>
<dbReference type="NCBIfam" id="TIGR03221">
    <property type="entry name" value="muco_delta"/>
    <property type="match status" value="1"/>
</dbReference>
<dbReference type="PIRSF" id="PIRSF001486">
    <property type="entry name" value="CatC"/>
    <property type="match status" value="1"/>
</dbReference>
<dbReference type="InterPro" id="IPR003464">
    <property type="entry name" value="Muconolactone_d_Isoase"/>
</dbReference>
<name>A0ABW2LE08_9PSEU</name>
<evidence type="ECO:0000313" key="12">
    <source>
        <dbReference type="Proteomes" id="UP001596504"/>
    </source>
</evidence>
<dbReference type="InterPro" id="IPR011008">
    <property type="entry name" value="Dimeric_a/b-barrel"/>
</dbReference>
<evidence type="ECO:0000256" key="2">
    <source>
        <dbReference type="ARBA" id="ARBA00005193"/>
    </source>
</evidence>
<dbReference type="InterPro" id="IPR026029">
    <property type="entry name" value="MLI_dom"/>
</dbReference>
<reference evidence="12" key="1">
    <citation type="journal article" date="2019" name="Int. J. Syst. Evol. Microbiol.">
        <title>The Global Catalogue of Microorganisms (GCM) 10K type strain sequencing project: providing services to taxonomists for standard genome sequencing and annotation.</title>
        <authorList>
            <consortium name="The Broad Institute Genomics Platform"/>
            <consortium name="The Broad Institute Genome Sequencing Center for Infectious Disease"/>
            <person name="Wu L."/>
            <person name="Ma J."/>
        </authorList>
    </citation>
    <scope>NUCLEOTIDE SEQUENCE [LARGE SCALE GENOMIC DNA]</scope>
    <source>
        <strain evidence="12">WLHS5</strain>
    </source>
</reference>
<evidence type="ECO:0000256" key="5">
    <source>
        <dbReference type="ARBA" id="ARBA00012070"/>
    </source>
</evidence>
<dbReference type="EC" id="5.3.3.4" evidence="5 8"/>
<feature type="domain" description="Muconolactone isomerase" evidence="10">
    <location>
        <begin position="1"/>
        <end position="89"/>
    </location>
</feature>
<organism evidence="11 12">
    <name type="scientific">Saccharopolyspora griseoalba</name>
    <dbReference type="NCBI Taxonomy" id="1431848"/>
    <lineage>
        <taxon>Bacteria</taxon>
        <taxon>Bacillati</taxon>
        <taxon>Actinomycetota</taxon>
        <taxon>Actinomycetes</taxon>
        <taxon>Pseudonocardiales</taxon>
        <taxon>Pseudonocardiaceae</taxon>
        <taxon>Saccharopolyspora</taxon>
    </lineage>
</organism>
<gene>
    <name evidence="11" type="primary">catC</name>
    <name evidence="11" type="ORF">ACFQRI_00390</name>
</gene>
<evidence type="ECO:0000313" key="11">
    <source>
        <dbReference type="EMBL" id="MFC7339850.1"/>
    </source>
</evidence>
<dbReference type="EMBL" id="JBHTCJ010000001">
    <property type="protein sequence ID" value="MFC7339850.1"/>
    <property type="molecule type" value="Genomic_DNA"/>
</dbReference>
<evidence type="ECO:0000256" key="7">
    <source>
        <dbReference type="ARBA" id="ARBA00023235"/>
    </source>
</evidence>
<keyword evidence="6 9" id="KW-0058">Aromatic hydrocarbons catabolism</keyword>
<evidence type="ECO:0000256" key="8">
    <source>
        <dbReference type="NCBIfam" id="TIGR03221"/>
    </source>
</evidence>
<evidence type="ECO:0000259" key="10">
    <source>
        <dbReference type="Pfam" id="PF02426"/>
    </source>
</evidence>
<comment type="catalytic activity">
    <reaction evidence="1 9">
        <text>(S)-muconolactone = (4,5-dihydro-5-oxofuran-2-yl)-acetate</text>
        <dbReference type="Rhea" id="RHEA:12348"/>
        <dbReference type="ChEBI" id="CHEBI:58425"/>
        <dbReference type="ChEBI" id="CHEBI:58736"/>
        <dbReference type="EC" id="5.3.3.4"/>
    </reaction>
</comment>
<dbReference type="RefSeq" id="WP_380662756.1">
    <property type="nucleotide sequence ID" value="NZ_JBHTCJ010000001.1"/>
</dbReference>
<comment type="pathway">
    <text evidence="2 9">Aromatic compound metabolism; beta-ketoadipate pathway; 5-oxo-4,5-dihydro-2-furylacetate from catechol: step 3/3.</text>
</comment>
<evidence type="ECO:0000256" key="3">
    <source>
        <dbReference type="ARBA" id="ARBA00010882"/>
    </source>
</evidence>
<evidence type="ECO:0000256" key="9">
    <source>
        <dbReference type="PIRNR" id="PIRNR001486"/>
    </source>
</evidence>
<sequence length="93" mass="10694">MLYHIRMDVNLPPDLDPDERADLLAREKEYSQKLQREGKWPHLWRIAGEYANFSVLDVADHDELHALLSGLPLFPHMDIEVTPLAAHPSKIEG</sequence>
<proteinExistence type="inferred from homology"/>
<keyword evidence="7 9" id="KW-0413">Isomerase</keyword>
<dbReference type="Pfam" id="PF02426">
    <property type="entry name" value="MIase"/>
    <property type="match status" value="1"/>
</dbReference>
<accession>A0ABW2LE08</accession>
<evidence type="ECO:0000256" key="6">
    <source>
        <dbReference type="ARBA" id="ARBA00022797"/>
    </source>
</evidence>
<dbReference type="SUPFAM" id="SSF54909">
    <property type="entry name" value="Dimeric alpha+beta barrel"/>
    <property type="match status" value="1"/>
</dbReference>
<dbReference type="Gene3D" id="3.30.70.1060">
    <property type="entry name" value="Dimeric alpha+beta barrel"/>
    <property type="match status" value="1"/>
</dbReference>
<protein>
    <recommendedName>
        <fullName evidence="5 8">Muconolactone Delta-isomerase</fullName>
        <shortName evidence="9">MIase</shortName>
        <ecNumber evidence="5 8">5.3.3.4</ecNumber>
    </recommendedName>
</protein>
<keyword evidence="12" id="KW-1185">Reference proteome</keyword>